<feature type="region of interest" description="Disordered" evidence="1">
    <location>
        <begin position="77"/>
        <end position="97"/>
    </location>
</feature>
<evidence type="ECO:0000313" key="2">
    <source>
        <dbReference type="EMBL" id="KAG0584062.1"/>
    </source>
</evidence>
<name>A0A8T0ILD9_CERPU</name>
<gene>
    <name evidence="2" type="ORF">KC19_3G181800</name>
</gene>
<keyword evidence="3" id="KW-1185">Reference proteome</keyword>
<feature type="region of interest" description="Disordered" evidence="1">
    <location>
        <begin position="27"/>
        <end position="52"/>
    </location>
</feature>
<organism evidence="2 3">
    <name type="scientific">Ceratodon purpureus</name>
    <name type="common">Fire moss</name>
    <name type="synonym">Dicranum purpureum</name>
    <dbReference type="NCBI Taxonomy" id="3225"/>
    <lineage>
        <taxon>Eukaryota</taxon>
        <taxon>Viridiplantae</taxon>
        <taxon>Streptophyta</taxon>
        <taxon>Embryophyta</taxon>
        <taxon>Bryophyta</taxon>
        <taxon>Bryophytina</taxon>
        <taxon>Bryopsida</taxon>
        <taxon>Dicranidae</taxon>
        <taxon>Pseudoditrichales</taxon>
        <taxon>Ditrichaceae</taxon>
        <taxon>Ceratodon</taxon>
    </lineage>
</organism>
<evidence type="ECO:0000313" key="3">
    <source>
        <dbReference type="Proteomes" id="UP000822688"/>
    </source>
</evidence>
<evidence type="ECO:0000256" key="1">
    <source>
        <dbReference type="SAM" id="MobiDB-lite"/>
    </source>
</evidence>
<comment type="caution">
    <text evidence="2">The sequence shown here is derived from an EMBL/GenBank/DDBJ whole genome shotgun (WGS) entry which is preliminary data.</text>
</comment>
<feature type="compositionally biased region" description="Polar residues" evidence="1">
    <location>
        <begin position="33"/>
        <end position="46"/>
    </location>
</feature>
<reference evidence="2" key="1">
    <citation type="submission" date="2020-06" db="EMBL/GenBank/DDBJ databases">
        <title>WGS assembly of Ceratodon purpureus strain R40.</title>
        <authorList>
            <person name="Carey S.B."/>
            <person name="Jenkins J."/>
            <person name="Shu S."/>
            <person name="Lovell J.T."/>
            <person name="Sreedasyam A."/>
            <person name="Maumus F."/>
            <person name="Tiley G.P."/>
            <person name="Fernandez-Pozo N."/>
            <person name="Barry K."/>
            <person name="Chen C."/>
            <person name="Wang M."/>
            <person name="Lipzen A."/>
            <person name="Daum C."/>
            <person name="Saski C.A."/>
            <person name="Payton A.C."/>
            <person name="Mcbreen J.C."/>
            <person name="Conrad R.E."/>
            <person name="Kollar L.M."/>
            <person name="Olsson S."/>
            <person name="Huttunen S."/>
            <person name="Landis J.B."/>
            <person name="Wickett N.J."/>
            <person name="Johnson M.G."/>
            <person name="Rensing S.A."/>
            <person name="Grimwood J."/>
            <person name="Schmutz J."/>
            <person name="Mcdaniel S.F."/>
        </authorList>
    </citation>
    <scope>NUCLEOTIDE SEQUENCE</scope>
    <source>
        <strain evidence="2">R40</strain>
    </source>
</reference>
<dbReference type="AlphaFoldDB" id="A0A8T0ILD9"/>
<accession>A0A8T0ILD9</accession>
<sequence length="123" mass="13840">MHFPVEISHATIFWPTKLAHLTHPRLKPRQKAHNCSPNAPQNQERNTATKHRHLLQQRTGALKGAIPLPHLLAKALHNQNSTSTPTSLPRPRSRSPINQSLIHHCNVVPTKPYLSILQSGWCS</sequence>
<proteinExistence type="predicted"/>
<dbReference type="EMBL" id="CM026423">
    <property type="protein sequence ID" value="KAG0584062.1"/>
    <property type="molecule type" value="Genomic_DNA"/>
</dbReference>
<feature type="compositionally biased region" description="Low complexity" evidence="1">
    <location>
        <begin position="81"/>
        <end position="96"/>
    </location>
</feature>
<dbReference type="Proteomes" id="UP000822688">
    <property type="component" value="Chromosome 3"/>
</dbReference>
<protein>
    <submittedName>
        <fullName evidence="2">Uncharacterized protein</fullName>
    </submittedName>
</protein>